<comment type="caution">
    <text evidence="1">The sequence shown here is derived from an EMBL/GenBank/DDBJ whole genome shotgun (WGS) entry which is preliminary data.</text>
</comment>
<gene>
    <name evidence="1" type="ORF">SCAZ3_07015</name>
</gene>
<protein>
    <recommendedName>
        <fullName evidence="3">Streptococcal NAD glycohydrolase inhibitor</fullName>
    </recommendedName>
</protein>
<dbReference type="AlphaFoldDB" id="A0AAV3FSU7"/>
<evidence type="ECO:0000313" key="2">
    <source>
        <dbReference type="Proteomes" id="UP000004423"/>
    </source>
</evidence>
<dbReference type="InterPro" id="IPR032002">
    <property type="entry name" value="IFS"/>
</dbReference>
<evidence type="ECO:0008006" key="3">
    <source>
        <dbReference type="Google" id="ProtNLM"/>
    </source>
</evidence>
<dbReference type="Pfam" id="PF16718">
    <property type="entry name" value="IFS"/>
    <property type="match status" value="1"/>
</dbReference>
<evidence type="ECO:0000313" key="1">
    <source>
        <dbReference type="EMBL" id="EIQ82106.1"/>
    </source>
</evidence>
<dbReference type="Proteomes" id="UP000004423">
    <property type="component" value="Unassembled WGS sequence"/>
</dbReference>
<dbReference type="Gene3D" id="1.25.40.520">
    <property type="match status" value="1"/>
</dbReference>
<name>A0AAV3FSU7_STRCB</name>
<dbReference type="RefSeq" id="WP_003043858.1">
    <property type="nucleotide sequence ID" value="NZ_AIDX01000001.2"/>
</dbReference>
<sequence>MYNCPNGYEQYVALFNKSLSKRELIRYFVGQDKTHRLTSRDSLMSDISDSEFIFEYCLYPSFLQGKTEIKELVQEALLEMSVSNDPIQVYQALLFLNSQKLMLRYYETVPFTVDQEPILTNIKVALSNEDLKNKMKTYQIGEFACYQDSMFDMLERVLLTF</sequence>
<dbReference type="InterPro" id="IPR038509">
    <property type="entry name" value="IFS_sf"/>
</dbReference>
<dbReference type="GeneID" id="49629239"/>
<accession>A0AAV3FSU7</accession>
<organism evidence="1 2">
    <name type="scientific">Streptococcus canis FSL Z3-227</name>
    <dbReference type="NCBI Taxonomy" id="482234"/>
    <lineage>
        <taxon>Bacteria</taxon>
        <taxon>Bacillati</taxon>
        <taxon>Bacillota</taxon>
        <taxon>Bacilli</taxon>
        <taxon>Lactobacillales</taxon>
        <taxon>Streptococcaceae</taxon>
        <taxon>Streptococcus</taxon>
    </lineage>
</organism>
<dbReference type="EMBL" id="AIDX01000001">
    <property type="protein sequence ID" value="EIQ82106.1"/>
    <property type="molecule type" value="Genomic_DNA"/>
</dbReference>
<reference evidence="1 2" key="1">
    <citation type="journal article" date="2012" name="PLoS ONE">
        <title>Gene Repertoire Evolution of Streptococcus pyogenes Inferred from Phylogenomic Analysis with Streptococcus canis and Streptococcus dysgalactiae.</title>
        <authorList>
            <person name="Lefebure T."/>
            <person name="Richards V.P."/>
            <person name="Lang P."/>
            <person name="Pavinski-Bitar P."/>
            <person name="Stanhope M.J."/>
        </authorList>
    </citation>
    <scope>NUCLEOTIDE SEQUENCE [LARGE SCALE GENOMIC DNA]</scope>
    <source>
        <strain evidence="1 2">FSL Z3-227</strain>
    </source>
</reference>
<proteinExistence type="predicted"/>